<dbReference type="AlphaFoldDB" id="A0A1X6Y4F2"/>
<keyword evidence="3 5" id="KW-0067">ATP-binding</keyword>
<dbReference type="Proteomes" id="UP000193570">
    <property type="component" value="Unassembled WGS sequence"/>
</dbReference>
<dbReference type="InterPro" id="IPR003593">
    <property type="entry name" value="AAA+_ATPase"/>
</dbReference>
<keyword evidence="6" id="KW-1185">Reference proteome</keyword>
<dbReference type="Gene3D" id="3.40.50.300">
    <property type="entry name" value="P-loop containing nucleotide triphosphate hydrolases"/>
    <property type="match status" value="1"/>
</dbReference>
<dbReference type="GO" id="GO:0043190">
    <property type="term" value="C:ATP-binding cassette (ABC) transporter complex"/>
    <property type="evidence" value="ECO:0007669"/>
    <property type="project" value="InterPro"/>
</dbReference>
<sequence>MLELSRVTKAYAGIPAIDAVDLTIRDDEYLTLLGPSGSGKSTLLRLIAGLDMADSGRISLDGDDITFRPTHLRNLGFVQQSYGLFPHMNVFDNVAFGLRYREIDPVTDDSEVTRRVRSILDLVGLGDLGGRMVGQLSGGQKQRVSLARTLVTEPKVCLLDEPLGALDANLRERMTVELRKIRETLGVTFMHVTGNEAEALAMGDRMIVLDRGRLLQVSDPDSVFRAPRNVGVARFVNAYNILEGEVSDGSFRYRDLRFPAHGAPSGRASYAIRHDAAEIHTDTAPPESHASLPATFVASEFLGSRFFYFLRLPDGTIFDVERHLSREDPRRIEAGTACTVSWDPASALVFDAQGARLGDDTLKGAA</sequence>
<protein>
    <submittedName>
        <fullName evidence="5">Spermidine/putrescine import ATP-binding protein PotA</fullName>
        <ecNumber evidence="5">3.6.3.31</ecNumber>
    </submittedName>
</protein>
<dbReference type="PANTHER" id="PTHR42781:SF4">
    <property type="entry name" value="SPERMIDINE_PUTRESCINE IMPORT ATP-BINDING PROTEIN POTA"/>
    <property type="match status" value="1"/>
</dbReference>
<evidence type="ECO:0000256" key="2">
    <source>
        <dbReference type="ARBA" id="ARBA00022741"/>
    </source>
</evidence>
<evidence type="ECO:0000313" key="6">
    <source>
        <dbReference type="Proteomes" id="UP000193570"/>
    </source>
</evidence>
<gene>
    <name evidence="5" type="primary">potA_1</name>
    <name evidence="5" type="ORF">ROJ8625_00113</name>
</gene>
<reference evidence="5 6" key="1">
    <citation type="submission" date="2017-03" db="EMBL/GenBank/DDBJ databases">
        <authorList>
            <person name="Afonso C.L."/>
            <person name="Miller P.J."/>
            <person name="Scott M.A."/>
            <person name="Spackman E."/>
            <person name="Goraichik I."/>
            <person name="Dimitrov K.M."/>
            <person name="Suarez D.L."/>
            <person name="Swayne D.E."/>
        </authorList>
    </citation>
    <scope>NUCLEOTIDE SEQUENCE [LARGE SCALE GENOMIC DNA]</scope>
    <source>
        <strain evidence="5 6">CECT 8625</strain>
    </source>
</reference>
<proteinExistence type="predicted"/>
<dbReference type="InterPro" id="IPR050093">
    <property type="entry name" value="ABC_SmlMolc_Importer"/>
</dbReference>
<dbReference type="GO" id="GO:0016887">
    <property type="term" value="F:ATP hydrolysis activity"/>
    <property type="evidence" value="ECO:0007669"/>
    <property type="project" value="InterPro"/>
</dbReference>
<dbReference type="PROSITE" id="PS50893">
    <property type="entry name" value="ABC_TRANSPORTER_2"/>
    <property type="match status" value="1"/>
</dbReference>
<evidence type="ECO:0000256" key="1">
    <source>
        <dbReference type="ARBA" id="ARBA00022448"/>
    </source>
</evidence>
<evidence type="ECO:0000259" key="4">
    <source>
        <dbReference type="PROSITE" id="PS50893"/>
    </source>
</evidence>
<dbReference type="EMBL" id="FWFK01000001">
    <property type="protein sequence ID" value="SLN09852.1"/>
    <property type="molecule type" value="Genomic_DNA"/>
</dbReference>
<evidence type="ECO:0000313" key="5">
    <source>
        <dbReference type="EMBL" id="SLN09852.1"/>
    </source>
</evidence>
<dbReference type="SMART" id="SM00382">
    <property type="entry name" value="AAA"/>
    <property type="match status" value="1"/>
</dbReference>
<dbReference type="InterPro" id="IPR027417">
    <property type="entry name" value="P-loop_NTPase"/>
</dbReference>
<dbReference type="FunFam" id="3.40.50.300:FF:000425">
    <property type="entry name" value="Probable ABC transporter, ATP-binding subunit"/>
    <property type="match status" value="1"/>
</dbReference>
<dbReference type="PROSITE" id="PS00211">
    <property type="entry name" value="ABC_TRANSPORTER_1"/>
    <property type="match status" value="1"/>
</dbReference>
<dbReference type="GO" id="GO:0015697">
    <property type="term" value="P:quaternary ammonium group transport"/>
    <property type="evidence" value="ECO:0007669"/>
    <property type="project" value="UniProtKB-ARBA"/>
</dbReference>
<dbReference type="Pfam" id="PF08402">
    <property type="entry name" value="TOBE_2"/>
    <property type="match status" value="1"/>
</dbReference>
<feature type="domain" description="ABC transporter" evidence="4">
    <location>
        <begin position="2"/>
        <end position="236"/>
    </location>
</feature>
<evidence type="ECO:0000256" key="3">
    <source>
        <dbReference type="ARBA" id="ARBA00022840"/>
    </source>
</evidence>
<organism evidence="5 6">
    <name type="scientific">Roseivivax jejudonensis</name>
    <dbReference type="NCBI Taxonomy" id="1529041"/>
    <lineage>
        <taxon>Bacteria</taxon>
        <taxon>Pseudomonadati</taxon>
        <taxon>Pseudomonadota</taxon>
        <taxon>Alphaproteobacteria</taxon>
        <taxon>Rhodobacterales</taxon>
        <taxon>Roseobacteraceae</taxon>
        <taxon>Roseivivax</taxon>
    </lineage>
</organism>
<dbReference type="Pfam" id="PF00005">
    <property type="entry name" value="ABC_tran"/>
    <property type="match status" value="1"/>
</dbReference>
<keyword evidence="1" id="KW-0813">Transport</keyword>
<dbReference type="GO" id="GO:0022857">
    <property type="term" value="F:transmembrane transporter activity"/>
    <property type="evidence" value="ECO:0007669"/>
    <property type="project" value="InterPro"/>
</dbReference>
<dbReference type="InterPro" id="IPR017871">
    <property type="entry name" value="ABC_transporter-like_CS"/>
</dbReference>
<dbReference type="InterPro" id="IPR008995">
    <property type="entry name" value="Mo/tungstate-bd_C_term_dom"/>
</dbReference>
<dbReference type="GO" id="GO:0005524">
    <property type="term" value="F:ATP binding"/>
    <property type="evidence" value="ECO:0007669"/>
    <property type="project" value="UniProtKB-KW"/>
</dbReference>
<accession>A0A1X6Y4F2</accession>
<dbReference type="InterPro" id="IPR013611">
    <property type="entry name" value="Transp-assoc_OB_typ2"/>
</dbReference>
<dbReference type="RefSeq" id="WP_085789906.1">
    <property type="nucleotide sequence ID" value="NZ_FWFK01000001.1"/>
</dbReference>
<keyword evidence="5" id="KW-0378">Hydrolase</keyword>
<dbReference type="InterPro" id="IPR003439">
    <property type="entry name" value="ABC_transporter-like_ATP-bd"/>
</dbReference>
<dbReference type="PANTHER" id="PTHR42781">
    <property type="entry name" value="SPERMIDINE/PUTRESCINE IMPORT ATP-BINDING PROTEIN POTA"/>
    <property type="match status" value="1"/>
</dbReference>
<dbReference type="OrthoDB" id="7801215at2"/>
<keyword evidence="2" id="KW-0547">Nucleotide-binding</keyword>
<name>A0A1X6Y4F2_9RHOB</name>
<dbReference type="SUPFAM" id="SSF50331">
    <property type="entry name" value="MOP-like"/>
    <property type="match status" value="1"/>
</dbReference>
<dbReference type="EC" id="3.6.3.31" evidence="5"/>
<dbReference type="SUPFAM" id="SSF52540">
    <property type="entry name" value="P-loop containing nucleoside triphosphate hydrolases"/>
    <property type="match status" value="1"/>
</dbReference>